<dbReference type="InterPro" id="IPR006124">
    <property type="entry name" value="Metalloenzyme"/>
</dbReference>
<evidence type="ECO:0000256" key="4">
    <source>
        <dbReference type="NCBIfam" id="TIGR01696"/>
    </source>
</evidence>
<dbReference type="PIRSF" id="PIRSF001491">
    <property type="entry name" value="Ppentomutase"/>
    <property type="match status" value="1"/>
</dbReference>
<evidence type="ECO:0000256" key="3">
    <source>
        <dbReference type="ARBA" id="ARBA00023211"/>
    </source>
</evidence>
<dbReference type="SUPFAM" id="SSF53649">
    <property type="entry name" value="Alkaline phosphatase-like"/>
    <property type="match status" value="1"/>
</dbReference>
<dbReference type="NCBIfam" id="NF003766">
    <property type="entry name" value="PRK05362.1"/>
    <property type="match status" value="1"/>
</dbReference>
<dbReference type="PANTHER" id="PTHR21110">
    <property type="entry name" value="PHOSPHOPENTOMUTASE"/>
    <property type="match status" value="1"/>
</dbReference>
<evidence type="ECO:0000259" key="5">
    <source>
        <dbReference type="Pfam" id="PF01676"/>
    </source>
</evidence>
<dbReference type="InterPro" id="IPR010045">
    <property type="entry name" value="DeoB"/>
</dbReference>
<comment type="similarity">
    <text evidence="1">Belongs to the phosphopentomutase family.</text>
</comment>
<evidence type="ECO:0000313" key="6">
    <source>
        <dbReference type="EMBL" id="BCX46388.1"/>
    </source>
</evidence>
<keyword evidence="7" id="KW-1185">Reference proteome</keyword>
<dbReference type="EMBL" id="AP024702">
    <property type="protein sequence ID" value="BCX46388.1"/>
    <property type="molecule type" value="Genomic_DNA"/>
</dbReference>
<dbReference type="PANTHER" id="PTHR21110:SF0">
    <property type="entry name" value="PHOSPHOPENTOMUTASE"/>
    <property type="match status" value="1"/>
</dbReference>
<gene>
    <name evidence="6" type="primary">drm</name>
    <name evidence="6" type="ORF">HAHE_02960</name>
</gene>
<evidence type="ECO:0000256" key="1">
    <source>
        <dbReference type="ARBA" id="ARBA00010373"/>
    </source>
</evidence>
<dbReference type="RefSeq" id="WP_338687947.1">
    <property type="nucleotide sequence ID" value="NZ_AP024702.1"/>
</dbReference>
<keyword evidence="2" id="KW-0479">Metal-binding</keyword>
<feature type="domain" description="Metalloenzyme" evidence="5">
    <location>
        <begin position="1"/>
        <end position="354"/>
    </location>
</feature>
<dbReference type="SUPFAM" id="SSF143856">
    <property type="entry name" value="DeoB insert domain-like"/>
    <property type="match status" value="1"/>
</dbReference>
<dbReference type="EC" id="5.4.2.7" evidence="4"/>
<organism evidence="6 7">
    <name type="scientific">Haloferula helveola</name>
    <dbReference type="NCBI Taxonomy" id="490095"/>
    <lineage>
        <taxon>Bacteria</taxon>
        <taxon>Pseudomonadati</taxon>
        <taxon>Verrucomicrobiota</taxon>
        <taxon>Verrucomicrobiia</taxon>
        <taxon>Verrucomicrobiales</taxon>
        <taxon>Verrucomicrobiaceae</taxon>
        <taxon>Haloferula</taxon>
    </lineage>
</organism>
<dbReference type="Pfam" id="PF01676">
    <property type="entry name" value="Metalloenzyme"/>
    <property type="match status" value="1"/>
</dbReference>
<dbReference type="InterPro" id="IPR017850">
    <property type="entry name" value="Alkaline_phosphatase_core_sf"/>
</dbReference>
<dbReference type="Gene3D" id="3.40.720.10">
    <property type="entry name" value="Alkaline Phosphatase, subunit A"/>
    <property type="match status" value="1"/>
</dbReference>
<dbReference type="CDD" id="cd16009">
    <property type="entry name" value="PPM"/>
    <property type="match status" value="1"/>
</dbReference>
<accession>A0ABM7R8U3</accession>
<dbReference type="Gene3D" id="3.30.70.1250">
    <property type="entry name" value="Phosphopentomutase"/>
    <property type="match status" value="1"/>
</dbReference>
<keyword evidence="3" id="KW-0464">Manganese</keyword>
<dbReference type="NCBIfam" id="TIGR01696">
    <property type="entry name" value="deoB"/>
    <property type="match status" value="1"/>
</dbReference>
<dbReference type="InterPro" id="IPR024052">
    <property type="entry name" value="Phosphopentomutase_DeoB_cap_sf"/>
</dbReference>
<evidence type="ECO:0000313" key="7">
    <source>
        <dbReference type="Proteomes" id="UP001374893"/>
    </source>
</evidence>
<reference evidence="6 7" key="1">
    <citation type="submission" date="2021-06" db="EMBL/GenBank/DDBJ databases">
        <title>Complete genome of Haloferula helveola possessing various polysaccharide degrading enzymes.</title>
        <authorList>
            <person name="Takami H."/>
            <person name="Huang C."/>
            <person name="Hamasaki K."/>
        </authorList>
    </citation>
    <scope>NUCLEOTIDE SEQUENCE [LARGE SCALE GENOMIC DNA]</scope>
    <source>
        <strain evidence="6 7">CN-1</strain>
    </source>
</reference>
<sequence length="384" mass="41733">MRALCIVLDSVGCGHAPDASAFGDDGANTLGHLFERIPGFALPSLAGLGLHEVLHDLDPEFPLPSPPLLPGAQFTHLTEQSTGKDTTTGHWELMGAPLEAALATFERFPDDLVSALEQAGNCRFIGNEAASGTEIIQRLGTEHLASGKPILYTSADSVLQIAAHEDPAVFGLERLQALCRTARRILDEREIRIGRVIARPFVGSSPETFKRTSNRHDYSLAPPSTILNRLEAAGVETVGVGKISDIFAQSGIAESHPTTSNADGMATIERLWREQRSSPHLVFANLVDFDMLYGHRRDPTGYAQALIEFDRWLGGFLADFHAPDLLLITADHGNDPHHTGTDHTREQVPLLTLNAPDDLLTASDFGLVARILEDFFTPTASWTR</sequence>
<dbReference type="Proteomes" id="UP001374893">
    <property type="component" value="Chromosome"/>
</dbReference>
<name>A0ABM7R8U3_9BACT</name>
<proteinExistence type="inferred from homology"/>
<evidence type="ECO:0000256" key="2">
    <source>
        <dbReference type="ARBA" id="ARBA00022723"/>
    </source>
</evidence>
<protein>
    <recommendedName>
        <fullName evidence="4">Phosphopentomutase</fullName>
        <ecNumber evidence="4">5.4.2.7</ecNumber>
    </recommendedName>
</protein>